<evidence type="ECO:0000259" key="3">
    <source>
        <dbReference type="PROSITE" id="PS50158"/>
    </source>
</evidence>
<feature type="region of interest" description="Disordered" evidence="2">
    <location>
        <begin position="234"/>
        <end position="280"/>
    </location>
</feature>
<dbReference type="InterPro" id="IPR018271">
    <property type="entry name" value="Ribosomal_uS14_CS"/>
</dbReference>
<feature type="compositionally biased region" description="Polar residues" evidence="2">
    <location>
        <begin position="131"/>
        <end position="141"/>
    </location>
</feature>
<dbReference type="GO" id="GO:0003676">
    <property type="term" value="F:nucleic acid binding"/>
    <property type="evidence" value="ECO:0007669"/>
    <property type="project" value="InterPro"/>
</dbReference>
<dbReference type="GO" id="GO:0005840">
    <property type="term" value="C:ribosome"/>
    <property type="evidence" value="ECO:0007669"/>
    <property type="project" value="InterPro"/>
</dbReference>
<dbReference type="GO" id="GO:0006412">
    <property type="term" value="P:translation"/>
    <property type="evidence" value="ECO:0007669"/>
    <property type="project" value="InterPro"/>
</dbReference>
<dbReference type="GO" id="GO:0003735">
    <property type="term" value="F:structural constituent of ribosome"/>
    <property type="evidence" value="ECO:0007669"/>
    <property type="project" value="InterPro"/>
</dbReference>
<feature type="domain" description="CCHC-type" evidence="3">
    <location>
        <begin position="183"/>
        <end position="198"/>
    </location>
</feature>
<dbReference type="PANTHER" id="PTHR33198">
    <property type="entry name" value="ANK_REP_REGION DOMAIN-CONTAINING PROTEIN-RELATED"/>
    <property type="match status" value="1"/>
</dbReference>
<dbReference type="EMBL" id="FZQP02000493">
    <property type="protein sequence ID" value="VVC89256.1"/>
    <property type="molecule type" value="Genomic_DNA"/>
</dbReference>
<reference evidence="4 5" key="1">
    <citation type="submission" date="2017-07" db="EMBL/GenBank/DDBJ databases">
        <authorList>
            <person name="Talla V."/>
            <person name="Backstrom N."/>
        </authorList>
    </citation>
    <scope>NUCLEOTIDE SEQUENCE [LARGE SCALE GENOMIC DNA]</scope>
</reference>
<keyword evidence="1" id="KW-0863">Zinc-finger</keyword>
<dbReference type="Gene3D" id="4.10.60.10">
    <property type="entry name" value="Zinc finger, CCHC-type"/>
    <property type="match status" value="1"/>
</dbReference>
<dbReference type="PROSITE" id="PS50158">
    <property type="entry name" value="ZF_CCHC"/>
    <property type="match status" value="1"/>
</dbReference>
<proteinExistence type="predicted"/>
<feature type="compositionally biased region" description="Low complexity" evidence="2">
    <location>
        <begin position="245"/>
        <end position="271"/>
    </location>
</feature>
<name>A0A5E4PSY7_9NEOP</name>
<dbReference type="InterPro" id="IPR001878">
    <property type="entry name" value="Znf_CCHC"/>
</dbReference>
<dbReference type="PANTHER" id="PTHR33198:SF19">
    <property type="entry name" value="CCHC-TYPE DOMAIN-CONTAINING PROTEIN"/>
    <property type="match status" value="1"/>
</dbReference>
<evidence type="ECO:0000256" key="2">
    <source>
        <dbReference type="SAM" id="MobiDB-lite"/>
    </source>
</evidence>
<gene>
    <name evidence="4" type="ORF">LSINAPIS_LOCUS2430</name>
</gene>
<evidence type="ECO:0000313" key="4">
    <source>
        <dbReference type="EMBL" id="VVC89256.1"/>
    </source>
</evidence>
<keyword evidence="5" id="KW-1185">Reference proteome</keyword>
<evidence type="ECO:0000256" key="1">
    <source>
        <dbReference type="PROSITE-ProRule" id="PRU00047"/>
    </source>
</evidence>
<keyword evidence="1" id="KW-0862">Zinc</keyword>
<dbReference type="GO" id="GO:0008270">
    <property type="term" value="F:zinc ion binding"/>
    <property type="evidence" value="ECO:0007669"/>
    <property type="project" value="UniProtKB-KW"/>
</dbReference>
<evidence type="ECO:0000313" key="5">
    <source>
        <dbReference type="Proteomes" id="UP000324832"/>
    </source>
</evidence>
<sequence>MTLMRDHLQPWLSVLAERYKFRQRKQSKVESIADLQKLTKYCEFGTWLEESLRNQFVCGLYSESIRLRLLTETDLKFSKAKDLAIAMEAAETNAAAVENRGRSDNSTPCFVMSSARKRGQGFRKWPEQTRNEVNGASLSQQQRKKVSSGPADNSQQPGQGHTKCRACGGGHASESCKFRLYVCRVCNREGHLKKMCPRLTNITGHNYVEDEYSEEEKYGVEVKNDNLIYCIPNEVPSDDRPEVTPAGAPASPSRSPRAAPAPTAAEPPARSDTSPRSHCLEAHKETACALRFRI</sequence>
<feature type="region of interest" description="Disordered" evidence="2">
    <location>
        <begin position="117"/>
        <end position="166"/>
    </location>
</feature>
<dbReference type="PROSITE" id="PS00527">
    <property type="entry name" value="RIBOSOMAL_S14"/>
    <property type="match status" value="1"/>
</dbReference>
<feature type="compositionally biased region" description="Polar residues" evidence="2">
    <location>
        <begin position="150"/>
        <end position="159"/>
    </location>
</feature>
<organism evidence="4 5">
    <name type="scientific">Leptidea sinapis</name>
    <dbReference type="NCBI Taxonomy" id="189913"/>
    <lineage>
        <taxon>Eukaryota</taxon>
        <taxon>Metazoa</taxon>
        <taxon>Ecdysozoa</taxon>
        <taxon>Arthropoda</taxon>
        <taxon>Hexapoda</taxon>
        <taxon>Insecta</taxon>
        <taxon>Pterygota</taxon>
        <taxon>Neoptera</taxon>
        <taxon>Endopterygota</taxon>
        <taxon>Lepidoptera</taxon>
        <taxon>Glossata</taxon>
        <taxon>Ditrysia</taxon>
        <taxon>Papilionoidea</taxon>
        <taxon>Pieridae</taxon>
        <taxon>Dismorphiinae</taxon>
        <taxon>Leptidea</taxon>
    </lineage>
</organism>
<accession>A0A5E4PSY7</accession>
<keyword evidence="1" id="KW-0479">Metal-binding</keyword>
<dbReference type="AlphaFoldDB" id="A0A5E4PSY7"/>
<protein>
    <recommendedName>
        <fullName evidence="3">CCHC-type domain-containing protein</fullName>
    </recommendedName>
</protein>
<dbReference type="Proteomes" id="UP000324832">
    <property type="component" value="Unassembled WGS sequence"/>
</dbReference>